<dbReference type="Proteomes" id="UP000625079">
    <property type="component" value="Unassembled WGS sequence"/>
</dbReference>
<dbReference type="EMBL" id="CP030057">
    <property type="protein sequence ID" value="QOZ60379.1"/>
    <property type="molecule type" value="Genomic_DNA"/>
</dbReference>
<name>A0A410V6R4_9BRAD</name>
<dbReference type="Proteomes" id="UP000593880">
    <property type="component" value="Chromosome"/>
</dbReference>
<reference evidence="1" key="3">
    <citation type="submission" date="2022-12" db="EMBL/GenBank/DDBJ databases">
        <authorList>
            <person name="Sun Q."/>
            <person name="Zhou Y."/>
        </authorList>
    </citation>
    <scope>NUCLEOTIDE SEQUENCE</scope>
    <source>
        <strain evidence="1">CGMCC 1.15034</strain>
    </source>
</reference>
<dbReference type="EMBL" id="BMHC01000023">
    <property type="protein sequence ID" value="GGI32022.1"/>
    <property type="molecule type" value="Genomic_DNA"/>
</dbReference>
<evidence type="ECO:0008006" key="5">
    <source>
        <dbReference type="Google" id="ProtNLM"/>
    </source>
</evidence>
<proteinExistence type="predicted"/>
<evidence type="ECO:0000313" key="2">
    <source>
        <dbReference type="EMBL" id="QOZ60379.1"/>
    </source>
</evidence>
<dbReference type="OrthoDB" id="8251460at2"/>
<evidence type="ECO:0000313" key="1">
    <source>
        <dbReference type="EMBL" id="GGI32022.1"/>
    </source>
</evidence>
<reference evidence="1" key="1">
    <citation type="journal article" date="2014" name="Int. J. Syst. Evol. Microbiol.">
        <title>Complete genome sequence of Corynebacterium casei LMG S-19264T (=DSM 44701T), isolated from a smear-ripened cheese.</title>
        <authorList>
            <consortium name="US DOE Joint Genome Institute (JGI-PGF)"/>
            <person name="Walter F."/>
            <person name="Albersmeier A."/>
            <person name="Kalinowski J."/>
            <person name="Ruckert C."/>
        </authorList>
    </citation>
    <scope>NUCLEOTIDE SEQUENCE</scope>
    <source>
        <strain evidence="1">CGMCC 1.15034</strain>
    </source>
</reference>
<dbReference type="RefSeq" id="WP_128965978.1">
    <property type="nucleotide sequence ID" value="NZ_BMHC01000023.1"/>
</dbReference>
<evidence type="ECO:0000313" key="3">
    <source>
        <dbReference type="Proteomes" id="UP000593880"/>
    </source>
</evidence>
<reference evidence="2 3" key="2">
    <citation type="submission" date="2018-06" db="EMBL/GenBank/DDBJ databases">
        <title>Comparative genomics of rhizobia nodulating Arachis hypogaea in China.</title>
        <authorList>
            <person name="Li Y."/>
        </authorList>
    </citation>
    <scope>NUCLEOTIDE SEQUENCE [LARGE SCALE GENOMIC DNA]</scope>
    <source>
        <strain evidence="2 3">CCBAU 51658</strain>
    </source>
</reference>
<gene>
    <name evidence="1" type="ORF">GCM10010987_67360</name>
    <name evidence="2" type="ORF">XH86_17875</name>
</gene>
<organism evidence="1 4">
    <name type="scientific">Bradyrhizobium guangdongense</name>
    <dbReference type="NCBI Taxonomy" id="1325090"/>
    <lineage>
        <taxon>Bacteria</taxon>
        <taxon>Pseudomonadati</taxon>
        <taxon>Pseudomonadota</taxon>
        <taxon>Alphaproteobacteria</taxon>
        <taxon>Hyphomicrobiales</taxon>
        <taxon>Nitrobacteraceae</taxon>
        <taxon>Bradyrhizobium</taxon>
    </lineage>
</organism>
<evidence type="ECO:0000313" key="4">
    <source>
        <dbReference type="Proteomes" id="UP000625079"/>
    </source>
</evidence>
<sequence length="71" mass="8142">MQSNWPLVRLWTAEDHERLKSMAEAGLRPDEIASKLKRSEKAVRARAWQHGIALRLIAPKSASRTRLPAKR</sequence>
<protein>
    <recommendedName>
        <fullName evidence="5">Myb-like domain-containing protein</fullName>
    </recommendedName>
</protein>
<accession>A0A410V6R4</accession>
<dbReference type="AlphaFoldDB" id="A0A410V6R4"/>
<keyword evidence="3" id="KW-1185">Reference proteome</keyword>